<sequence>MNKLLLITAAMAASMNVSAASVVESNPTLVGDSFGFVEGPTWDVKHQRFLFSDIPNNTTYSYDLNGKLSVFDDNSGYANGLDIDAKGNLWAARHDRKLSYREGNGEKVIVAATYNGKLLNSPNDLTVNSDGSVWFTDPPFGIQGYGPAKAEPEQPVNGVYRYLDGDLKLITGEFKLPNGIAFSSDESSLYVADTSDGWVYRFDVDGQSLSNKTQFAQVKAESGSEPMVDGVAVDADDNLFVAAHGGVGVFDKDGKQIDFIAIDAGHISNLEIGGKQQELLMVTAYNKVLVFKLK</sequence>
<dbReference type="SUPFAM" id="SSF63829">
    <property type="entry name" value="Calcium-dependent phosphotriesterase"/>
    <property type="match status" value="1"/>
</dbReference>
<feature type="binding site" evidence="3">
    <location>
        <position position="229"/>
    </location>
    <ligand>
        <name>a divalent metal cation</name>
        <dbReference type="ChEBI" id="CHEBI:60240"/>
    </ligand>
</feature>
<dbReference type="Gene3D" id="2.120.10.30">
    <property type="entry name" value="TolB, C-terminal domain"/>
    <property type="match status" value="1"/>
</dbReference>
<evidence type="ECO:0000256" key="1">
    <source>
        <dbReference type="ARBA" id="ARBA00022801"/>
    </source>
</evidence>
<accession>A0A2N7CJK8</accession>
<dbReference type="InterPro" id="IPR051262">
    <property type="entry name" value="SMP-30/CGR1_Lactonase"/>
</dbReference>
<reference evidence="7" key="1">
    <citation type="submission" date="2016-07" db="EMBL/GenBank/DDBJ databases">
        <title>Nontailed viruses are major unrecognized killers of bacteria in the ocean.</title>
        <authorList>
            <person name="Kauffman K."/>
            <person name="Hussain F."/>
            <person name="Yang J."/>
            <person name="Arevalo P."/>
            <person name="Brown J."/>
            <person name="Cutler M."/>
            <person name="Kelly L."/>
            <person name="Polz M.F."/>
        </authorList>
    </citation>
    <scope>NUCLEOTIDE SEQUENCE [LARGE SCALE GENOMIC DNA]</scope>
    <source>
        <strain evidence="7">10N.286.54.F3</strain>
    </source>
</reference>
<feature type="active site" description="Proton donor/acceptor" evidence="2">
    <location>
        <position position="229"/>
    </location>
</feature>
<evidence type="ECO:0000256" key="2">
    <source>
        <dbReference type="PIRSR" id="PIRSR605511-1"/>
    </source>
</evidence>
<feature type="binding site" evidence="3">
    <location>
        <position position="38"/>
    </location>
    <ligand>
        <name>a divalent metal cation</name>
        <dbReference type="ChEBI" id="CHEBI:60240"/>
    </ligand>
</feature>
<gene>
    <name evidence="6" type="ORF">BCV19_22725</name>
</gene>
<feature type="chain" id="PRO_5014782395" evidence="4">
    <location>
        <begin position="20"/>
        <end position="294"/>
    </location>
</feature>
<dbReference type="GO" id="GO:0046872">
    <property type="term" value="F:metal ion binding"/>
    <property type="evidence" value="ECO:0007669"/>
    <property type="project" value="UniProtKB-KW"/>
</dbReference>
<proteinExistence type="predicted"/>
<comment type="cofactor">
    <cofactor evidence="3">
        <name>Zn(2+)</name>
        <dbReference type="ChEBI" id="CHEBI:29105"/>
    </cofactor>
    <text evidence="3">Binds 1 divalent metal cation per subunit.</text>
</comment>
<feature type="domain" description="SMP-30/Gluconolactonase/LRE-like region" evidence="5">
    <location>
        <begin position="38"/>
        <end position="284"/>
    </location>
</feature>
<dbReference type="EMBL" id="MCSW01000032">
    <property type="protein sequence ID" value="PMF32405.1"/>
    <property type="molecule type" value="Genomic_DNA"/>
</dbReference>
<feature type="binding site" evidence="3">
    <location>
        <position position="123"/>
    </location>
    <ligand>
        <name>substrate</name>
    </ligand>
</feature>
<dbReference type="PRINTS" id="PR01790">
    <property type="entry name" value="SMP30FAMILY"/>
</dbReference>
<dbReference type="AlphaFoldDB" id="A0A2N7CJK8"/>
<evidence type="ECO:0000313" key="7">
    <source>
        <dbReference type="Proteomes" id="UP000235405"/>
    </source>
</evidence>
<dbReference type="InterPro" id="IPR013658">
    <property type="entry name" value="SGL"/>
</dbReference>
<keyword evidence="4" id="KW-0732">Signal</keyword>
<feature type="binding site" evidence="3">
    <location>
        <position position="178"/>
    </location>
    <ligand>
        <name>a divalent metal cation</name>
        <dbReference type="ChEBI" id="CHEBI:60240"/>
    </ligand>
</feature>
<evidence type="ECO:0000256" key="4">
    <source>
        <dbReference type="SAM" id="SignalP"/>
    </source>
</evidence>
<dbReference type="InterPro" id="IPR005511">
    <property type="entry name" value="SMP-30"/>
</dbReference>
<name>A0A2N7CJK8_VIBSP</name>
<dbReference type="PANTHER" id="PTHR47572:SF4">
    <property type="entry name" value="LACTONASE DRP35"/>
    <property type="match status" value="1"/>
</dbReference>
<keyword evidence="3" id="KW-0862">Zinc</keyword>
<dbReference type="Proteomes" id="UP000235405">
    <property type="component" value="Unassembled WGS sequence"/>
</dbReference>
<dbReference type="GO" id="GO:0016787">
    <property type="term" value="F:hydrolase activity"/>
    <property type="evidence" value="ECO:0007669"/>
    <property type="project" value="UniProtKB-KW"/>
</dbReference>
<dbReference type="RefSeq" id="WP_102481754.1">
    <property type="nucleotide sequence ID" value="NZ_MCSW01000032.1"/>
</dbReference>
<comment type="caution">
    <text evidence="6">The sequence shown here is derived from an EMBL/GenBank/DDBJ whole genome shotgun (WGS) entry which is preliminary data.</text>
</comment>
<feature type="signal peptide" evidence="4">
    <location>
        <begin position="1"/>
        <end position="19"/>
    </location>
</feature>
<protein>
    <submittedName>
        <fullName evidence="6">Gluconolactonase</fullName>
    </submittedName>
</protein>
<dbReference type="Pfam" id="PF08450">
    <property type="entry name" value="SGL"/>
    <property type="match status" value="1"/>
</dbReference>
<organism evidence="6 7">
    <name type="scientific">Vibrio splendidus</name>
    <dbReference type="NCBI Taxonomy" id="29497"/>
    <lineage>
        <taxon>Bacteria</taxon>
        <taxon>Pseudomonadati</taxon>
        <taxon>Pseudomonadota</taxon>
        <taxon>Gammaproteobacteria</taxon>
        <taxon>Vibrionales</taxon>
        <taxon>Vibrionaceae</taxon>
        <taxon>Vibrio</taxon>
    </lineage>
</organism>
<dbReference type="InterPro" id="IPR011042">
    <property type="entry name" value="6-blade_b-propeller_TolB-like"/>
</dbReference>
<evidence type="ECO:0000313" key="6">
    <source>
        <dbReference type="EMBL" id="PMF32405.1"/>
    </source>
</evidence>
<evidence type="ECO:0000259" key="5">
    <source>
        <dbReference type="Pfam" id="PF08450"/>
    </source>
</evidence>
<keyword evidence="3" id="KW-0479">Metal-binding</keyword>
<evidence type="ECO:0000256" key="3">
    <source>
        <dbReference type="PIRSR" id="PIRSR605511-2"/>
    </source>
</evidence>
<dbReference type="PANTHER" id="PTHR47572">
    <property type="entry name" value="LIPOPROTEIN-RELATED"/>
    <property type="match status" value="1"/>
</dbReference>
<keyword evidence="1" id="KW-0378">Hydrolase</keyword>